<dbReference type="Gene3D" id="4.10.240.10">
    <property type="entry name" value="Zn(2)-C6 fungal-type DNA-binding domain"/>
    <property type="match status" value="1"/>
</dbReference>
<proteinExistence type="predicted"/>
<accession>A0AA40CDR8</accession>
<comment type="caution">
    <text evidence="4">The sequence shown here is derived from an EMBL/GenBank/DDBJ whole genome shotgun (WGS) entry which is preliminary data.</text>
</comment>
<evidence type="ECO:0000313" key="4">
    <source>
        <dbReference type="EMBL" id="KAK0635061.1"/>
    </source>
</evidence>
<dbReference type="SMART" id="SM00066">
    <property type="entry name" value="GAL4"/>
    <property type="match status" value="1"/>
</dbReference>
<dbReference type="GO" id="GO:0008270">
    <property type="term" value="F:zinc ion binding"/>
    <property type="evidence" value="ECO:0007669"/>
    <property type="project" value="InterPro"/>
</dbReference>
<dbReference type="PRINTS" id="PR00755">
    <property type="entry name" value="AFLATOXINBRP"/>
</dbReference>
<keyword evidence="5" id="KW-1185">Reference proteome</keyword>
<dbReference type="PANTHER" id="PTHR47657:SF7">
    <property type="entry name" value="STEROL REGULATORY ELEMENT-BINDING PROTEIN ECM22"/>
    <property type="match status" value="1"/>
</dbReference>
<dbReference type="InterPro" id="IPR001138">
    <property type="entry name" value="Zn2Cys6_DnaBD"/>
</dbReference>
<protein>
    <recommendedName>
        <fullName evidence="3">Zn(2)-C6 fungal-type domain-containing protein</fullName>
    </recommendedName>
</protein>
<dbReference type="Proteomes" id="UP001174934">
    <property type="component" value="Unassembled WGS sequence"/>
</dbReference>
<feature type="region of interest" description="Disordered" evidence="2">
    <location>
        <begin position="67"/>
        <end position="114"/>
    </location>
</feature>
<organism evidence="4 5">
    <name type="scientific">Bombardia bombarda</name>
    <dbReference type="NCBI Taxonomy" id="252184"/>
    <lineage>
        <taxon>Eukaryota</taxon>
        <taxon>Fungi</taxon>
        <taxon>Dikarya</taxon>
        <taxon>Ascomycota</taxon>
        <taxon>Pezizomycotina</taxon>
        <taxon>Sordariomycetes</taxon>
        <taxon>Sordariomycetidae</taxon>
        <taxon>Sordariales</taxon>
        <taxon>Lasiosphaeriaceae</taxon>
        <taxon>Bombardia</taxon>
    </lineage>
</organism>
<dbReference type="GO" id="GO:0000981">
    <property type="term" value="F:DNA-binding transcription factor activity, RNA polymerase II-specific"/>
    <property type="evidence" value="ECO:0007669"/>
    <property type="project" value="InterPro"/>
</dbReference>
<name>A0AA40CDR8_9PEZI</name>
<dbReference type="PANTHER" id="PTHR47657">
    <property type="entry name" value="STEROL REGULATORY ELEMENT-BINDING PROTEIN ECM22"/>
    <property type="match status" value="1"/>
</dbReference>
<dbReference type="EMBL" id="JAULSR010000001">
    <property type="protein sequence ID" value="KAK0635061.1"/>
    <property type="molecule type" value="Genomic_DNA"/>
</dbReference>
<dbReference type="SUPFAM" id="SSF57701">
    <property type="entry name" value="Zn2/Cys6 DNA-binding domain"/>
    <property type="match status" value="1"/>
</dbReference>
<dbReference type="PROSITE" id="PS50048">
    <property type="entry name" value="ZN2_CY6_FUNGAL_2"/>
    <property type="match status" value="1"/>
</dbReference>
<dbReference type="CDD" id="cd00067">
    <property type="entry name" value="GAL4"/>
    <property type="match status" value="1"/>
</dbReference>
<dbReference type="AlphaFoldDB" id="A0AA40CDR8"/>
<evidence type="ECO:0000313" key="5">
    <source>
        <dbReference type="Proteomes" id="UP001174934"/>
    </source>
</evidence>
<feature type="compositionally biased region" description="Low complexity" evidence="2">
    <location>
        <begin position="71"/>
        <end position="89"/>
    </location>
</feature>
<dbReference type="InterPro" id="IPR036864">
    <property type="entry name" value="Zn2-C6_fun-type_DNA-bd_sf"/>
</dbReference>
<keyword evidence="1" id="KW-0539">Nucleus</keyword>
<gene>
    <name evidence="4" type="ORF">B0T17DRAFT_29195</name>
</gene>
<evidence type="ECO:0000256" key="1">
    <source>
        <dbReference type="ARBA" id="ARBA00023242"/>
    </source>
</evidence>
<evidence type="ECO:0000256" key="2">
    <source>
        <dbReference type="SAM" id="MobiDB-lite"/>
    </source>
</evidence>
<sequence>MEFGMPLDLFPPPGLDDEPPFPDFDYAAFLHGNDIDYVAEGSPTSTNNTTLSDDSLQTLTGYLPTIIAPATNSSPRTSTNTGTNTRSGPAAGSIGQSTSLPPKQRVERRGHTKSRRGCFHCKRRRIKCQETRPACGHCIKTGLKCEYPTMPQHVMLQHQLTTGQ</sequence>
<evidence type="ECO:0000259" key="3">
    <source>
        <dbReference type="PROSITE" id="PS50048"/>
    </source>
</evidence>
<dbReference type="InterPro" id="IPR052400">
    <property type="entry name" value="Zn2-C6_fungal_TF"/>
</dbReference>
<reference evidence="4" key="1">
    <citation type="submission" date="2023-06" db="EMBL/GenBank/DDBJ databases">
        <title>Genome-scale phylogeny and comparative genomics of the fungal order Sordariales.</title>
        <authorList>
            <consortium name="Lawrence Berkeley National Laboratory"/>
            <person name="Hensen N."/>
            <person name="Bonometti L."/>
            <person name="Westerberg I."/>
            <person name="Brannstrom I.O."/>
            <person name="Guillou S."/>
            <person name="Cros-Aarteil S."/>
            <person name="Calhoun S."/>
            <person name="Haridas S."/>
            <person name="Kuo A."/>
            <person name="Mondo S."/>
            <person name="Pangilinan J."/>
            <person name="Riley R."/>
            <person name="LaButti K."/>
            <person name="Andreopoulos B."/>
            <person name="Lipzen A."/>
            <person name="Chen C."/>
            <person name="Yanf M."/>
            <person name="Daum C."/>
            <person name="Ng V."/>
            <person name="Clum A."/>
            <person name="Steindorff A."/>
            <person name="Ohm R."/>
            <person name="Martin F."/>
            <person name="Silar P."/>
            <person name="Natvig D."/>
            <person name="Lalanne C."/>
            <person name="Gautier V."/>
            <person name="Ament-velasquez S.L."/>
            <person name="Kruys A."/>
            <person name="Hutchinson M.I."/>
            <person name="Powell A.J."/>
            <person name="Barry K."/>
            <person name="Miller A.N."/>
            <person name="Grigoriev I.V."/>
            <person name="Debuchy R."/>
            <person name="Gladieux P."/>
            <person name="Thoren M.H."/>
            <person name="Johannesson H."/>
        </authorList>
    </citation>
    <scope>NUCLEOTIDE SEQUENCE</scope>
    <source>
        <strain evidence="4">SMH3391-2</strain>
    </source>
</reference>
<feature type="domain" description="Zn(2)-C6 fungal-type" evidence="3">
    <location>
        <begin position="117"/>
        <end position="147"/>
    </location>
</feature>
<dbReference type="Pfam" id="PF00172">
    <property type="entry name" value="Zn_clus"/>
    <property type="match status" value="1"/>
</dbReference>
<dbReference type="PROSITE" id="PS00463">
    <property type="entry name" value="ZN2_CY6_FUNGAL_1"/>
    <property type="match status" value="1"/>
</dbReference>